<dbReference type="CDD" id="cd07729">
    <property type="entry name" value="AHL_lactonase_MBL-fold"/>
    <property type="match status" value="1"/>
</dbReference>
<dbReference type="PANTHER" id="PTHR42978:SF2">
    <property type="entry name" value="102 KBASES UNSTABLE REGION: FROM 1 TO 119443"/>
    <property type="match status" value="1"/>
</dbReference>
<dbReference type="EMBL" id="UINC01000273">
    <property type="protein sequence ID" value="SUZ52420.1"/>
    <property type="molecule type" value="Genomic_DNA"/>
</dbReference>
<dbReference type="InterPro" id="IPR036866">
    <property type="entry name" value="RibonucZ/Hydroxyglut_hydro"/>
</dbReference>
<evidence type="ECO:0000256" key="1">
    <source>
        <dbReference type="ARBA" id="ARBA00001947"/>
    </source>
</evidence>
<organism evidence="7">
    <name type="scientific">marine metagenome</name>
    <dbReference type="NCBI Taxonomy" id="408172"/>
    <lineage>
        <taxon>unclassified sequences</taxon>
        <taxon>metagenomes</taxon>
        <taxon>ecological metagenomes</taxon>
    </lineage>
</organism>
<name>A0A381NCW5_9ZZZZ</name>
<keyword evidence="5" id="KW-0862">Zinc</keyword>
<proteinExistence type="inferred from homology"/>
<dbReference type="SUPFAM" id="SSF56281">
    <property type="entry name" value="Metallo-hydrolase/oxidoreductase"/>
    <property type="match status" value="1"/>
</dbReference>
<gene>
    <name evidence="7" type="ORF">METZ01_LOCUS5274</name>
</gene>
<dbReference type="GO" id="GO:0046872">
    <property type="term" value="F:metal ion binding"/>
    <property type="evidence" value="ECO:0007669"/>
    <property type="project" value="UniProtKB-KW"/>
</dbReference>
<evidence type="ECO:0000313" key="7">
    <source>
        <dbReference type="EMBL" id="SUZ52420.1"/>
    </source>
</evidence>
<accession>A0A381NCW5</accession>
<dbReference type="SMART" id="SM00849">
    <property type="entry name" value="Lactamase_B"/>
    <property type="match status" value="1"/>
</dbReference>
<dbReference type="InterPro" id="IPR051013">
    <property type="entry name" value="MBL_superfamily_lactonases"/>
</dbReference>
<dbReference type="Pfam" id="PF00753">
    <property type="entry name" value="Lactamase_B"/>
    <property type="match status" value="1"/>
</dbReference>
<reference evidence="7" key="1">
    <citation type="submission" date="2018-05" db="EMBL/GenBank/DDBJ databases">
        <authorList>
            <person name="Lanie J.A."/>
            <person name="Ng W.-L."/>
            <person name="Kazmierczak K.M."/>
            <person name="Andrzejewski T.M."/>
            <person name="Davidsen T.M."/>
            <person name="Wayne K.J."/>
            <person name="Tettelin H."/>
            <person name="Glass J.I."/>
            <person name="Rusch D."/>
            <person name="Podicherti R."/>
            <person name="Tsui H.-C.T."/>
            <person name="Winkler M.E."/>
        </authorList>
    </citation>
    <scope>NUCLEOTIDE SEQUENCE</scope>
</reference>
<evidence type="ECO:0000259" key="6">
    <source>
        <dbReference type="SMART" id="SM00849"/>
    </source>
</evidence>
<keyword evidence="3" id="KW-0479">Metal-binding</keyword>
<protein>
    <recommendedName>
        <fullName evidence="6">Metallo-beta-lactamase domain-containing protein</fullName>
    </recommendedName>
</protein>
<keyword evidence="4" id="KW-0378">Hydrolase</keyword>
<sequence>MADTKVYILDGGTLVIDGFHAFWNRGPGGELRFPAYSVLVEHNDGLYIFDTGYDYDHVQKVLPFEKPLQTEEQTIPGQLAKLNLKPSDINYVINSHYHFDHCGGNKHLTTACTICHEKELEVCACPQPFEMLGYSDLTFSSEVAQDRAEKLKTALDPELDIFTPQFETVAGDQEMAKGLWLFETPGHTAGHYSMMVELKNRKPMLFTADACYSQKSMEMMCISSFHLDPIASVESLKKLKDLAEKHDAELFYSHDPDTFPEYVKAPGFYS</sequence>
<evidence type="ECO:0000256" key="2">
    <source>
        <dbReference type="ARBA" id="ARBA00007749"/>
    </source>
</evidence>
<comment type="similarity">
    <text evidence="2">Belongs to the metallo-beta-lactamase superfamily.</text>
</comment>
<dbReference type="Gene3D" id="3.60.15.10">
    <property type="entry name" value="Ribonuclease Z/Hydroxyacylglutathione hydrolase-like"/>
    <property type="match status" value="1"/>
</dbReference>
<evidence type="ECO:0000256" key="5">
    <source>
        <dbReference type="ARBA" id="ARBA00022833"/>
    </source>
</evidence>
<dbReference type="PANTHER" id="PTHR42978">
    <property type="entry name" value="QUORUM-QUENCHING LACTONASE YTNP-RELATED-RELATED"/>
    <property type="match status" value="1"/>
</dbReference>
<comment type="cofactor">
    <cofactor evidence="1">
        <name>Zn(2+)</name>
        <dbReference type="ChEBI" id="CHEBI:29105"/>
    </cofactor>
</comment>
<evidence type="ECO:0000256" key="3">
    <source>
        <dbReference type="ARBA" id="ARBA00022723"/>
    </source>
</evidence>
<dbReference type="GO" id="GO:0016787">
    <property type="term" value="F:hydrolase activity"/>
    <property type="evidence" value="ECO:0007669"/>
    <property type="project" value="UniProtKB-KW"/>
</dbReference>
<evidence type="ECO:0000256" key="4">
    <source>
        <dbReference type="ARBA" id="ARBA00022801"/>
    </source>
</evidence>
<dbReference type="InterPro" id="IPR001279">
    <property type="entry name" value="Metallo-B-lactamas"/>
</dbReference>
<feature type="domain" description="Metallo-beta-lactamase" evidence="6">
    <location>
        <begin position="34"/>
        <end position="254"/>
    </location>
</feature>
<dbReference type="AlphaFoldDB" id="A0A381NCW5"/>